<sequence>MNRLKVERHGFLKWYLTVLIDNYANFSGRARRQEYWVFFLFQIGLFFLLGFVSVALEDLFENSLFGIIIIGYLLGTLIPWLAVNVRRLHDTGKSGGYLFINLIPLVGRIWYLVLMCTDGDHRPNMYGLDPKANNDYDEIDEIGKPLLDN</sequence>
<dbReference type="InterPro" id="IPR008523">
    <property type="entry name" value="DUF805"/>
</dbReference>
<dbReference type="Proteomes" id="UP000746690">
    <property type="component" value="Unassembled WGS sequence"/>
</dbReference>
<dbReference type="EMBL" id="JABBHF010000005">
    <property type="protein sequence ID" value="NMH87888.1"/>
    <property type="molecule type" value="Genomic_DNA"/>
</dbReference>
<evidence type="ECO:0000256" key="1">
    <source>
        <dbReference type="SAM" id="Phobius"/>
    </source>
</evidence>
<dbReference type="PANTHER" id="PTHR34980">
    <property type="entry name" value="INNER MEMBRANE PROTEIN-RELATED-RELATED"/>
    <property type="match status" value="1"/>
</dbReference>
<keyword evidence="1" id="KW-0472">Membrane</keyword>
<evidence type="ECO:0000313" key="3">
    <source>
        <dbReference type="Proteomes" id="UP000746690"/>
    </source>
</evidence>
<feature type="transmembrane region" description="Helical" evidence="1">
    <location>
        <begin position="62"/>
        <end position="83"/>
    </location>
</feature>
<protein>
    <submittedName>
        <fullName evidence="2">DUF805 domain-containing protein</fullName>
    </submittedName>
</protein>
<proteinExistence type="predicted"/>
<dbReference type="RefSeq" id="WP_169672816.1">
    <property type="nucleotide sequence ID" value="NZ_JABBHF010000005.1"/>
</dbReference>
<gene>
    <name evidence="2" type="ORF">HHX25_10250</name>
</gene>
<accession>A0ABX1RZ26</accession>
<feature type="transmembrane region" description="Helical" evidence="1">
    <location>
        <begin position="35"/>
        <end position="56"/>
    </location>
</feature>
<dbReference type="Pfam" id="PF05656">
    <property type="entry name" value="DUF805"/>
    <property type="match status" value="1"/>
</dbReference>
<reference evidence="2 3" key="1">
    <citation type="submission" date="2020-04" db="EMBL/GenBank/DDBJ databases">
        <title>A Flavivirga sp. nov.</title>
        <authorList>
            <person name="Sun X."/>
        </authorList>
    </citation>
    <scope>NUCLEOTIDE SEQUENCE [LARGE SCALE GENOMIC DNA]</scope>
    <source>
        <strain evidence="2 3">Y03</strain>
    </source>
</reference>
<name>A0ABX1RZ26_9FLAO</name>
<keyword evidence="1" id="KW-1133">Transmembrane helix</keyword>
<keyword evidence="3" id="KW-1185">Reference proteome</keyword>
<evidence type="ECO:0000313" key="2">
    <source>
        <dbReference type="EMBL" id="NMH87888.1"/>
    </source>
</evidence>
<organism evidence="2 3">
    <name type="scientific">Flavivirga algicola</name>
    <dbReference type="NCBI Taxonomy" id="2729136"/>
    <lineage>
        <taxon>Bacteria</taxon>
        <taxon>Pseudomonadati</taxon>
        <taxon>Bacteroidota</taxon>
        <taxon>Flavobacteriia</taxon>
        <taxon>Flavobacteriales</taxon>
        <taxon>Flavobacteriaceae</taxon>
        <taxon>Flavivirga</taxon>
    </lineage>
</organism>
<keyword evidence="1" id="KW-0812">Transmembrane</keyword>
<feature type="transmembrane region" description="Helical" evidence="1">
    <location>
        <begin position="95"/>
        <end position="114"/>
    </location>
</feature>
<dbReference type="PANTHER" id="PTHR34980:SF2">
    <property type="entry name" value="INNER MEMBRANE PROTEIN YHAH-RELATED"/>
    <property type="match status" value="1"/>
</dbReference>
<comment type="caution">
    <text evidence="2">The sequence shown here is derived from an EMBL/GenBank/DDBJ whole genome shotgun (WGS) entry which is preliminary data.</text>
</comment>